<reference evidence="2" key="1">
    <citation type="journal article" date="2012" name="PLoS Genet.">
        <title>The genomes of the fungal plant pathogens Cladosporium fulvum and Dothistroma septosporum reveal adaptation to different hosts and lifestyles but also signatures of common ancestry.</title>
        <authorList>
            <person name="de Wit P.J.G.M."/>
            <person name="van der Burgt A."/>
            <person name="Oekmen B."/>
            <person name="Stergiopoulos I."/>
            <person name="Abd-Elsalam K.A."/>
            <person name="Aerts A.L."/>
            <person name="Bahkali A.H."/>
            <person name="Beenen H.G."/>
            <person name="Chettri P."/>
            <person name="Cox M.P."/>
            <person name="Datema E."/>
            <person name="de Vries R.P."/>
            <person name="Dhillon B."/>
            <person name="Ganley A.R."/>
            <person name="Griffiths S.A."/>
            <person name="Guo Y."/>
            <person name="Hamelin R.C."/>
            <person name="Henrissat B."/>
            <person name="Kabir M.S."/>
            <person name="Jashni M.K."/>
            <person name="Kema G."/>
            <person name="Klaubauf S."/>
            <person name="Lapidus A."/>
            <person name="Levasseur A."/>
            <person name="Lindquist E."/>
            <person name="Mehrabi R."/>
            <person name="Ohm R.A."/>
            <person name="Owen T.J."/>
            <person name="Salamov A."/>
            <person name="Schwelm A."/>
            <person name="Schijlen E."/>
            <person name="Sun H."/>
            <person name="van den Burg H.A."/>
            <person name="van Ham R.C.H.J."/>
            <person name="Zhang S."/>
            <person name="Goodwin S.B."/>
            <person name="Grigoriev I.V."/>
            <person name="Collemare J."/>
            <person name="Bradshaw R.E."/>
        </authorList>
    </citation>
    <scope>NUCLEOTIDE SEQUENCE [LARGE SCALE GENOMIC DNA]</scope>
    <source>
        <strain evidence="2">NZE10 / CBS 128990</strain>
    </source>
</reference>
<gene>
    <name evidence="1" type="ORF">DOTSEDRAFT_70681</name>
</gene>
<organism evidence="1 2">
    <name type="scientific">Dothistroma septosporum (strain NZE10 / CBS 128990)</name>
    <name type="common">Red band needle blight fungus</name>
    <name type="synonym">Mycosphaerella pini</name>
    <dbReference type="NCBI Taxonomy" id="675120"/>
    <lineage>
        <taxon>Eukaryota</taxon>
        <taxon>Fungi</taxon>
        <taxon>Dikarya</taxon>
        <taxon>Ascomycota</taxon>
        <taxon>Pezizomycotina</taxon>
        <taxon>Dothideomycetes</taxon>
        <taxon>Dothideomycetidae</taxon>
        <taxon>Mycosphaerellales</taxon>
        <taxon>Mycosphaerellaceae</taxon>
        <taxon>Dothistroma</taxon>
    </lineage>
</organism>
<dbReference type="Proteomes" id="UP000016933">
    <property type="component" value="Unassembled WGS sequence"/>
</dbReference>
<dbReference type="HOGENOM" id="CLU_1786801_0_0_1"/>
<dbReference type="EMBL" id="KB446537">
    <property type="protein sequence ID" value="EME46785.1"/>
    <property type="molecule type" value="Genomic_DNA"/>
</dbReference>
<evidence type="ECO:0000313" key="1">
    <source>
        <dbReference type="EMBL" id="EME46785.1"/>
    </source>
</evidence>
<name>N1PWL3_DOTSN</name>
<keyword evidence="2" id="KW-1185">Reference proteome</keyword>
<accession>N1PWL3</accession>
<dbReference type="AlphaFoldDB" id="N1PWL3"/>
<evidence type="ECO:0000313" key="2">
    <source>
        <dbReference type="Proteomes" id="UP000016933"/>
    </source>
</evidence>
<reference evidence="1 2" key="2">
    <citation type="journal article" date="2012" name="PLoS Pathog.">
        <title>Diverse lifestyles and strategies of plant pathogenesis encoded in the genomes of eighteen Dothideomycetes fungi.</title>
        <authorList>
            <person name="Ohm R.A."/>
            <person name="Feau N."/>
            <person name="Henrissat B."/>
            <person name="Schoch C.L."/>
            <person name="Horwitz B.A."/>
            <person name="Barry K.W."/>
            <person name="Condon B.J."/>
            <person name="Copeland A.C."/>
            <person name="Dhillon B."/>
            <person name="Glaser F."/>
            <person name="Hesse C.N."/>
            <person name="Kosti I."/>
            <person name="LaButti K."/>
            <person name="Lindquist E.A."/>
            <person name="Lucas S."/>
            <person name="Salamov A.A."/>
            <person name="Bradshaw R.E."/>
            <person name="Ciuffetti L."/>
            <person name="Hamelin R.C."/>
            <person name="Kema G.H.J."/>
            <person name="Lawrence C."/>
            <person name="Scott J.A."/>
            <person name="Spatafora J.W."/>
            <person name="Turgeon B.G."/>
            <person name="de Wit P.J.G.M."/>
            <person name="Zhong S."/>
            <person name="Goodwin S.B."/>
            <person name="Grigoriev I.V."/>
        </authorList>
    </citation>
    <scope>NUCLEOTIDE SEQUENCE [LARGE SCALE GENOMIC DNA]</scope>
    <source>
        <strain evidence="2">NZE10 / CBS 128990</strain>
    </source>
</reference>
<protein>
    <submittedName>
        <fullName evidence="1">Uncharacterized protein</fullName>
    </submittedName>
</protein>
<sequence length="145" mass="16171">MAVLYGNQAKPSILPDRALWLVGIREWFALIKSHTRGRSCADEAFLDPVKASRTQAALTRESDVMLDSIPIRPSLSVCANISRFRSSGQNSLLLRPASRLDAEDHSRGSRSARQDYETKIEASVAVLADFRDMSEMTRRSTFGQN</sequence>
<proteinExistence type="predicted"/>